<proteinExistence type="predicted"/>
<dbReference type="EMBL" id="GBXM01057025">
    <property type="protein sequence ID" value="JAH51552.1"/>
    <property type="molecule type" value="Transcribed_RNA"/>
</dbReference>
<reference evidence="1" key="2">
    <citation type="journal article" date="2015" name="Fish Shellfish Immunol.">
        <title>Early steps in the European eel (Anguilla anguilla)-Vibrio vulnificus interaction in the gills: Role of the RtxA13 toxin.</title>
        <authorList>
            <person name="Callol A."/>
            <person name="Pajuelo D."/>
            <person name="Ebbesson L."/>
            <person name="Teles M."/>
            <person name="MacKenzie S."/>
            <person name="Amaro C."/>
        </authorList>
    </citation>
    <scope>NUCLEOTIDE SEQUENCE</scope>
</reference>
<reference evidence="1" key="1">
    <citation type="submission" date="2014-11" db="EMBL/GenBank/DDBJ databases">
        <authorList>
            <person name="Amaro Gonzalez C."/>
        </authorList>
    </citation>
    <scope>NUCLEOTIDE SEQUENCE</scope>
</reference>
<name>A0A0E9TDN7_ANGAN</name>
<accession>A0A0E9TDN7</accession>
<evidence type="ECO:0000313" key="1">
    <source>
        <dbReference type="EMBL" id="JAH51552.1"/>
    </source>
</evidence>
<protein>
    <submittedName>
        <fullName evidence="1">Uncharacterized protein</fullName>
    </submittedName>
</protein>
<sequence length="37" mass="4432">MPHQYSDVQSIFRGCVRLKLHVSLNQDIIWSRLYKVT</sequence>
<dbReference type="AlphaFoldDB" id="A0A0E9TDN7"/>
<organism evidence="1">
    <name type="scientific">Anguilla anguilla</name>
    <name type="common">European freshwater eel</name>
    <name type="synonym">Muraena anguilla</name>
    <dbReference type="NCBI Taxonomy" id="7936"/>
    <lineage>
        <taxon>Eukaryota</taxon>
        <taxon>Metazoa</taxon>
        <taxon>Chordata</taxon>
        <taxon>Craniata</taxon>
        <taxon>Vertebrata</taxon>
        <taxon>Euteleostomi</taxon>
        <taxon>Actinopterygii</taxon>
        <taxon>Neopterygii</taxon>
        <taxon>Teleostei</taxon>
        <taxon>Anguilliformes</taxon>
        <taxon>Anguillidae</taxon>
        <taxon>Anguilla</taxon>
    </lineage>
</organism>